<organism evidence="1">
    <name type="scientific">Johnsongrass mosaic virus</name>
    <dbReference type="NCBI Taxonomy" id="31742"/>
    <lineage>
        <taxon>Viruses</taxon>
        <taxon>Riboviria</taxon>
        <taxon>Orthornavirae</taxon>
        <taxon>Pisuviricota</taxon>
        <taxon>Stelpaviricetes</taxon>
        <taxon>Patatavirales</taxon>
        <taxon>Potyviridae</taxon>
        <taxon>Potyvirus</taxon>
        <taxon>Potyvirus halapensis</taxon>
    </lineage>
</organism>
<feature type="non-terminal residue" evidence="1">
    <location>
        <position position="1"/>
    </location>
</feature>
<sequence precursor="true">EKIRKRHTNIMARAKLVGKIALGFTVILYKETTASVFKTERKHRFRRNLQYISNAAGFRISRETSHKSQLYFSETPIHIQFSKTQIPRRCS</sequence>
<dbReference type="EMBL" id="KT833782">
    <property type="protein sequence ID" value="AMX28330.1"/>
    <property type="molecule type" value="Genomic_RNA"/>
</dbReference>
<proteinExistence type="predicted"/>
<evidence type="ECO:0000313" key="1">
    <source>
        <dbReference type="EMBL" id="AMX28330.1"/>
    </source>
</evidence>
<accession>A0A161G0M9</accession>
<name>A0A161G0M9_9POTV</name>
<protein>
    <submittedName>
        <fullName evidence="1">PIPO</fullName>
    </submittedName>
</protein>
<reference evidence="1" key="1">
    <citation type="submission" date="2015-09" db="EMBL/GenBank/DDBJ databases">
        <title>Biological and molecular characterization of a high divergent Johnsongrass mosaic virus isolate from Pennisetum purpureum.</title>
        <authorList>
            <person name="Silva K.N."/>
            <person name="Melo F.L."/>
            <person name="Tatsuya T."/>
            <person name="Silva M.S."/>
            <person name="Dornelas C.F."/>
            <person name="Fragoso R.R."/>
            <person name="Dessaune S.N."/>
            <person name="Resende R.O."/>
        </authorList>
    </citation>
    <scope>NUCLEOTIDE SEQUENCE</scope>
    <source>
        <strain evidence="1">CNPGL</strain>
    </source>
</reference>